<name>A0A533QCF7_9BACT</name>
<feature type="compositionally biased region" description="Basic and acidic residues" evidence="1">
    <location>
        <begin position="38"/>
        <end position="48"/>
    </location>
</feature>
<gene>
    <name evidence="2" type="ORF">JETT_1260</name>
</gene>
<evidence type="ECO:0000313" key="2">
    <source>
        <dbReference type="EMBL" id="TLD42425.1"/>
    </source>
</evidence>
<protein>
    <submittedName>
        <fullName evidence="2">Uncharacterized protein</fullName>
    </submittedName>
</protein>
<dbReference type="EMBL" id="SULG01000020">
    <property type="protein sequence ID" value="TLD42425.1"/>
    <property type="molecule type" value="Genomic_DNA"/>
</dbReference>
<proteinExistence type="predicted"/>
<feature type="region of interest" description="Disordered" evidence="1">
    <location>
        <begin position="1"/>
        <end position="48"/>
    </location>
</feature>
<dbReference type="Proteomes" id="UP000319783">
    <property type="component" value="Unassembled WGS sequence"/>
</dbReference>
<sequence length="48" mass="5409">MFHKKGGIHLEKEQGASMFPSNPPNPPLKKAGKKDKFRKGGKEERIFS</sequence>
<evidence type="ECO:0000313" key="3">
    <source>
        <dbReference type="Proteomes" id="UP000319783"/>
    </source>
</evidence>
<reference evidence="2 3" key="1">
    <citation type="submission" date="2019-04" db="EMBL/GenBank/DDBJ databases">
        <title>Genome of a novel bacterium Candidatus Jettenia ecosi reconstructed from metagenome of an anammox bioreactor.</title>
        <authorList>
            <person name="Mardanov A.V."/>
            <person name="Beletsky A.V."/>
            <person name="Ravin N.V."/>
            <person name="Botchkova E.A."/>
            <person name="Litti Y.V."/>
            <person name="Nozhevnikova A.N."/>
        </authorList>
    </citation>
    <scope>NUCLEOTIDE SEQUENCE [LARGE SCALE GENOMIC DNA]</scope>
    <source>
        <strain evidence="2">J2</strain>
    </source>
</reference>
<organism evidence="2 3">
    <name type="scientific">Candidatus Jettenia ecosi</name>
    <dbReference type="NCBI Taxonomy" id="2494326"/>
    <lineage>
        <taxon>Bacteria</taxon>
        <taxon>Pseudomonadati</taxon>
        <taxon>Planctomycetota</taxon>
        <taxon>Candidatus Brocadiia</taxon>
        <taxon>Candidatus Brocadiales</taxon>
        <taxon>Candidatus Brocadiaceae</taxon>
        <taxon>Candidatus Jettenia</taxon>
    </lineage>
</organism>
<comment type="caution">
    <text evidence="2">The sequence shown here is derived from an EMBL/GenBank/DDBJ whole genome shotgun (WGS) entry which is preliminary data.</text>
</comment>
<accession>A0A533QCF7</accession>
<dbReference type="AlphaFoldDB" id="A0A533QCF7"/>
<evidence type="ECO:0000256" key="1">
    <source>
        <dbReference type="SAM" id="MobiDB-lite"/>
    </source>
</evidence>